<accession>A0A381QYW8</accession>
<organism evidence="13">
    <name type="scientific">marine metagenome</name>
    <dbReference type="NCBI Taxonomy" id="408172"/>
    <lineage>
        <taxon>unclassified sequences</taxon>
        <taxon>metagenomes</taxon>
        <taxon>ecological metagenomes</taxon>
    </lineage>
</organism>
<dbReference type="PANTHER" id="PTHR47529:SF1">
    <property type="entry name" value="PERIPLASMIC CHAPERONE PPID"/>
    <property type="match status" value="1"/>
</dbReference>
<dbReference type="InterPro" id="IPR052029">
    <property type="entry name" value="PpiD_chaperone"/>
</dbReference>
<evidence type="ECO:0000256" key="5">
    <source>
        <dbReference type="ARBA" id="ARBA00022989"/>
    </source>
</evidence>
<reference evidence="13" key="1">
    <citation type="submission" date="2018-05" db="EMBL/GenBank/DDBJ databases">
        <authorList>
            <person name="Lanie J.A."/>
            <person name="Ng W.-L."/>
            <person name="Kazmierczak K.M."/>
            <person name="Andrzejewski T.M."/>
            <person name="Davidsen T.M."/>
            <person name="Wayne K.J."/>
            <person name="Tettelin H."/>
            <person name="Glass J.I."/>
            <person name="Rusch D."/>
            <person name="Podicherti R."/>
            <person name="Tsui H.-C.T."/>
            <person name="Winkler M.E."/>
        </authorList>
    </citation>
    <scope>NUCLEOTIDE SEQUENCE</scope>
</reference>
<dbReference type="SUPFAM" id="SSF54534">
    <property type="entry name" value="FKBP-like"/>
    <property type="match status" value="1"/>
</dbReference>
<dbReference type="Pfam" id="PF13624">
    <property type="entry name" value="SurA_N_3"/>
    <property type="match status" value="1"/>
</dbReference>
<evidence type="ECO:0000256" key="10">
    <source>
        <dbReference type="ARBA" id="ARBA00042775"/>
    </source>
</evidence>
<dbReference type="InterPro" id="IPR000297">
    <property type="entry name" value="PPIase_PpiC"/>
</dbReference>
<keyword evidence="7" id="KW-0143">Chaperone</keyword>
<keyword evidence="2" id="KW-1003">Cell membrane</keyword>
<dbReference type="PROSITE" id="PS50198">
    <property type="entry name" value="PPIC_PPIASE_2"/>
    <property type="match status" value="1"/>
</dbReference>
<evidence type="ECO:0000259" key="12">
    <source>
        <dbReference type="PROSITE" id="PS50198"/>
    </source>
</evidence>
<feature type="transmembrane region" description="Helical" evidence="11">
    <location>
        <begin position="12"/>
        <end position="35"/>
    </location>
</feature>
<evidence type="ECO:0000313" key="13">
    <source>
        <dbReference type="EMBL" id="SUZ83758.1"/>
    </source>
</evidence>
<evidence type="ECO:0000256" key="3">
    <source>
        <dbReference type="ARBA" id="ARBA00022519"/>
    </source>
</evidence>
<keyword evidence="5 11" id="KW-1133">Transmembrane helix</keyword>
<comment type="subcellular location">
    <subcellularLocation>
        <location evidence="1">Cell inner membrane</location>
        <topology evidence="1">Single-pass type II membrane protein</topology>
        <orientation evidence="1">Periplasmic side</orientation>
    </subcellularLocation>
</comment>
<dbReference type="PANTHER" id="PTHR47529">
    <property type="entry name" value="PEPTIDYL-PROLYL CIS-TRANS ISOMERASE D"/>
    <property type="match status" value="1"/>
</dbReference>
<comment type="similarity">
    <text evidence="8">Belongs to the PpiD chaperone family.</text>
</comment>
<keyword evidence="6 11" id="KW-0472">Membrane</keyword>
<dbReference type="Gene3D" id="3.10.50.40">
    <property type="match status" value="1"/>
</dbReference>
<dbReference type="Gene3D" id="1.10.4030.10">
    <property type="entry name" value="Porin chaperone SurA, peptide-binding domain"/>
    <property type="match status" value="1"/>
</dbReference>
<dbReference type="InterPro" id="IPR046357">
    <property type="entry name" value="PPIase_dom_sf"/>
</dbReference>
<feature type="domain" description="PpiC" evidence="12">
    <location>
        <begin position="264"/>
        <end position="365"/>
    </location>
</feature>
<evidence type="ECO:0000256" key="2">
    <source>
        <dbReference type="ARBA" id="ARBA00022475"/>
    </source>
</evidence>
<evidence type="ECO:0000256" key="4">
    <source>
        <dbReference type="ARBA" id="ARBA00022692"/>
    </source>
</evidence>
<gene>
    <name evidence="13" type="ORF">METZ01_LOCUS36612</name>
</gene>
<evidence type="ECO:0000256" key="7">
    <source>
        <dbReference type="ARBA" id="ARBA00023186"/>
    </source>
</evidence>
<dbReference type="InterPro" id="IPR027304">
    <property type="entry name" value="Trigger_fact/SurA_dom_sf"/>
</dbReference>
<sequence length="631" mass="72504">MIQELREYSNSIFFKLLMGVIAVTFVLSFGVGSFFGDRKEVVAKVNDQEILLKEYREAYQNRLRSFQQQFGENAEKFAEQLNLRQQVFNQLIDRHLLLTEAAELNLLATDLELQDFIRQQPFFQKNGQFDYDTYETVLSQNRIVRHEYEGSMRADLLLSKKQQLLGAGLVINNHEVEQAYRRDFEKIEVEYLYFDPQIFIDKTTVNDADLREYHQDNLQEFQTLNQFRMEYFTLSADHFKDSVKVREREVRRYYKKNTDNYVTPPEIKARHILFKLPPDASEEKQREKREQLRELLVQIKAGSSFEELAKAHSEDGTATEGGDLGWFKPGEMVPAFESAAFALAAGEVSDIVKSPFGLHLIKVDELKEEITKSLDDAHEEITEILAESRAQKRLEEELGRLAGLAGESFTPEAQKLNREVLSSKWFDKSEVIPGLGSASELVAELLRRKPGEMGVWKRNPILGHVIYRLSETKKPTTRPFEDAKEDVETAVRLEKAKSLALEAAKTTLMQVQGGAAMESLAENQGLKMQTLEFTANTRFLPNMGDNTEFRKVGLHLNQNQRFGLSLNENRADLIHFKKRTLDAEEAAEQKDKVRAQLHQTLQKALLSKELKRLRDSASIEVINPVFRTPGA</sequence>
<dbReference type="PROSITE" id="PS01096">
    <property type="entry name" value="PPIC_PPIASE_1"/>
    <property type="match status" value="1"/>
</dbReference>
<dbReference type="InterPro" id="IPR023058">
    <property type="entry name" value="PPIase_PpiC_CS"/>
</dbReference>
<evidence type="ECO:0000256" key="6">
    <source>
        <dbReference type="ARBA" id="ARBA00023136"/>
    </source>
</evidence>
<evidence type="ECO:0000256" key="1">
    <source>
        <dbReference type="ARBA" id="ARBA00004382"/>
    </source>
</evidence>
<dbReference type="AlphaFoldDB" id="A0A381QYW8"/>
<evidence type="ECO:0000256" key="8">
    <source>
        <dbReference type="ARBA" id="ARBA00038408"/>
    </source>
</evidence>
<protein>
    <recommendedName>
        <fullName evidence="9">Periplasmic chaperone PpiD</fullName>
    </recommendedName>
    <alternativeName>
        <fullName evidence="10">Periplasmic folding chaperone</fullName>
    </alternativeName>
</protein>
<evidence type="ECO:0000256" key="11">
    <source>
        <dbReference type="SAM" id="Phobius"/>
    </source>
</evidence>
<name>A0A381QYW8_9ZZZZ</name>
<dbReference type="SUPFAM" id="SSF109998">
    <property type="entry name" value="Triger factor/SurA peptide-binding domain-like"/>
    <property type="match status" value="1"/>
</dbReference>
<dbReference type="GO" id="GO:0003755">
    <property type="term" value="F:peptidyl-prolyl cis-trans isomerase activity"/>
    <property type="evidence" value="ECO:0007669"/>
    <property type="project" value="InterPro"/>
</dbReference>
<dbReference type="GO" id="GO:0005886">
    <property type="term" value="C:plasma membrane"/>
    <property type="evidence" value="ECO:0007669"/>
    <property type="project" value="UniProtKB-SubCell"/>
</dbReference>
<keyword evidence="3" id="KW-0997">Cell inner membrane</keyword>
<proteinExistence type="inferred from homology"/>
<evidence type="ECO:0000256" key="9">
    <source>
        <dbReference type="ARBA" id="ARBA00040743"/>
    </source>
</evidence>
<keyword evidence="4 11" id="KW-0812">Transmembrane</keyword>
<dbReference type="EMBL" id="UINC01001565">
    <property type="protein sequence ID" value="SUZ83758.1"/>
    <property type="molecule type" value="Genomic_DNA"/>
</dbReference>
<dbReference type="Pfam" id="PF00639">
    <property type="entry name" value="Rotamase"/>
    <property type="match status" value="1"/>
</dbReference>